<dbReference type="EMBL" id="LT608274">
    <property type="protein sequence ID" value="SCM17942.1"/>
    <property type="molecule type" value="Genomic_DNA"/>
</dbReference>
<evidence type="ECO:0000313" key="5">
    <source>
        <dbReference type="EMBL" id="SCM17942.1"/>
    </source>
</evidence>
<name>A0A122ICB5_PLABE</name>
<dbReference type="VEuPathDB" id="PlasmoDB:PBANKA_1027100"/>
<keyword evidence="1" id="KW-1133">Transmembrane helix</keyword>
<dbReference type="EMBL" id="LT160030">
    <property type="protein sequence ID" value="CXI54435.1"/>
    <property type="molecule type" value="Genomic_DNA"/>
</dbReference>
<accession>A0A122ICB5</accession>
<evidence type="ECO:0000313" key="11">
    <source>
        <dbReference type="Proteomes" id="UP000516480"/>
    </source>
</evidence>
<dbReference type="Proteomes" id="UP000069549">
    <property type="component" value="Chromosome 10"/>
</dbReference>
<evidence type="ECO:0000313" key="4">
    <source>
        <dbReference type="EMBL" id="SCM16146.1"/>
    </source>
</evidence>
<evidence type="ECO:0008006" key="12">
    <source>
        <dbReference type="Google" id="ProtNLM"/>
    </source>
</evidence>
<dbReference type="EMBL" id="LT608258">
    <property type="protein sequence ID" value="SCM16146.1"/>
    <property type="molecule type" value="Genomic_DNA"/>
</dbReference>
<dbReference type="Proteomes" id="UP000220214">
    <property type="component" value="Chromosome 10"/>
</dbReference>
<evidence type="ECO:0000313" key="7">
    <source>
        <dbReference type="Proteomes" id="UP000069549"/>
    </source>
</evidence>
<dbReference type="EMBL" id="LT608146">
    <property type="protein sequence ID" value="SCL94977.1"/>
    <property type="molecule type" value="Genomic_DNA"/>
</dbReference>
<organism evidence="2 7">
    <name type="scientific">Plasmodium berghei</name>
    <dbReference type="NCBI Taxonomy" id="5821"/>
    <lineage>
        <taxon>Eukaryota</taxon>
        <taxon>Sar</taxon>
        <taxon>Alveolata</taxon>
        <taxon>Apicomplexa</taxon>
        <taxon>Aconoidasida</taxon>
        <taxon>Haemosporida</taxon>
        <taxon>Plasmodiidae</taxon>
        <taxon>Plasmodium</taxon>
        <taxon>Plasmodium (Vinckeia)</taxon>
    </lineage>
</organism>
<dbReference type="OMA" id="SEHTDYC"/>
<dbReference type="AlphaFoldDB" id="A0A122ICB5"/>
<feature type="transmembrane region" description="Helical" evidence="1">
    <location>
        <begin position="1021"/>
        <end position="1044"/>
    </location>
</feature>
<sequence length="1056" mass="126090">MGDIYNDSKNDDIINKKLQIGIKENYKSRNTRYDELFNKYYENKNKEKDNKMNLYYDNTKNEILKRKKYILEDDEHDQDPQLIYQHNESDNSRKIKIFDKNIYDVINKYRNTVGSGQSRNHSKKKKNMNSQRYPYFDTKNISISNNRNKLLTPNNNSSYNFLEKSNKSITQIDDKKKIRTYNSISNLDNIIHKSFRNLSRTSQYPYDSKNHNEIIEFSNYNPTHHFNVKQIKNKIGNSNKTYCNDIINNLSKRGTNINDNFKYYKNGKSQYKDEIGRCDTHSHLSLYGNFDESNLKNDPDFFQKFPSKSLCIDNYKKMLKKGNLTKYNDNIKHTKLKRNDEIYTSSEIDQSDMDKEMKYEKPFYQLSNNITNGLETENMPYSQFYDKENERKTKIKNNCLYKNKLKSTISRKHSLNENYDHINRSYITKSFDNFENSSHYSDNVYDDNNNIYKIDKYEQNRFNINSNKNKDKIYKHLNCSDAITKYKSNTASLYNDKNTILNMSELENYDENKNKILINSYSGNPYFIDNKFEYTHQNDERKFKERKNNGKKNMIDAGNSNNIDAESVNSNNIKSTQLHISRISHYSNDFSTLYDYGNNSKYRHSNNNCEQSIGKHKINQYSNPDKMKNVFLENNKMPSNLHTTNYSDMHKSIHNCQYNNLSNYILNDNKDYHYNDDKYMHNNSNNNNWSGINTLLSTSHLSTKNKIKKKSQSRNNSKISRKYILTQNNEMENSKHYNNGINEEKRISMSSNNILSNKNNEILKKQGKYSLNNIQNNYNSEYIENINENKDYNELFYDINIFTKDKKKKNAKRNLSTKLKKDILLDSLLKHDDEYHDEMSCSEKEFHKKNINKRNVKLKKKCNTQNYRDIYNDYMIEENTNNPYTHQFSTFNNLKNRLFTRSMHIDDLNGDNYDANYDVNYGEKYGEKYNDSNFETNCYFDYTQICNSKNTSNCNECFYDKNNQNDNKKSTLSSLNYQEIIVLILIYILKFIYYLIYYIFHFFKQFTIYIFNQINKISLKCIIVSVIVSLPLLLFVFSSLLLSYRSLNIDYYDRDI</sequence>
<dbReference type="Proteomes" id="UP000219974">
    <property type="component" value="Chromosome 10"/>
</dbReference>
<evidence type="ECO:0000313" key="3">
    <source>
        <dbReference type="EMBL" id="SCL94977.1"/>
    </source>
</evidence>
<dbReference type="OrthoDB" id="372172at2759"/>
<reference evidence="2 7" key="1">
    <citation type="submission" date="2016-02" db="EMBL/GenBank/DDBJ databases">
        <authorList>
            <consortium name="Pathogen Informatics"/>
        </authorList>
    </citation>
    <scope>NUCLEOTIDE SEQUENCE [LARGE SCALE GENOMIC DNA]</scope>
    <source>
        <strain evidence="2 7">K173</strain>
        <strain evidence="3 11">NK65 ny</strain>
        <strain evidence="6 10">NK65e</strain>
        <strain evidence="4 8">SP11 Antwerpcl1</strain>
        <strain evidence="5 9">SP11 RLL</strain>
    </source>
</reference>
<evidence type="ECO:0000313" key="8">
    <source>
        <dbReference type="Proteomes" id="UP000219860"/>
    </source>
</evidence>
<evidence type="ECO:0000313" key="10">
    <source>
        <dbReference type="Proteomes" id="UP000220214"/>
    </source>
</evidence>
<keyword evidence="1" id="KW-0472">Membrane</keyword>
<dbReference type="Proteomes" id="UP000219860">
    <property type="component" value="Chromosome 10"/>
</dbReference>
<evidence type="ECO:0000256" key="1">
    <source>
        <dbReference type="SAM" id="Phobius"/>
    </source>
</evidence>
<protein>
    <recommendedName>
        <fullName evidence="12">CCAAT-box DNA binding protein subunit B</fullName>
    </recommendedName>
</protein>
<proteinExistence type="predicted"/>
<dbReference type="EMBL" id="LT614636">
    <property type="protein sequence ID" value="SCN26309.1"/>
    <property type="molecule type" value="Genomic_DNA"/>
</dbReference>
<gene>
    <name evidence="2" type="ORF">PBK173_000252200</name>
    <name evidence="6" type="ORF">PBNK65E_000245100</name>
    <name evidence="3" type="ORF">PBNK65NY_000244300</name>
    <name evidence="4" type="ORF">PBSP11A_000244100</name>
    <name evidence="5" type="ORF">PBSP11RLL_000244200</name>
</gene>
<evidence type="ECO:0000313" key="2">
    <source>
        <dbReference type="EMBL" id="CXI54435.1"/>
    </source>
</evidence>
<evidence type="ECO:0000313" key="6">
    <source>
        <dbReference type="EMBL" id="SCN26309.1"/>
    </source>
</evidence>
<keyword evidence="1" id="KW-0812">Transmembrane</keyword>
<dbReference type="Proteomes" id="UP000516480">
    <property type="component" value="Chromosome 10"/>
</dbReference>
<evidence type="ECO:0000313" key="9">
    <source>
        <dbReference type="Proteomes" id="UP000219974"/>
    </source>
</evidence>
<feature type="transmembrane region" description="Helical" evidence="1">
    <location>
        <begin position="980"/>
        <end position="1000"/>
    </location>
</feature>